<feature type="transmembrane region" description="Helical" evidence="9">
    <location>
        <begin position="12"/>
        <end position="29"/>
    </location>
</feature>
<evidence type="ECO:0000256" key="1">
    <source>
        <dbReference type="ARBA" id="ARBA00004370"/>
    </source>
</evidence>
<evidence type="ECO:0000256" key="2">
    <source>
        <dbReference type="ARBA" id="ARBA00022500"/>
    </source>
</evidence>
<dbReference type="SUPFAM" id="SSF58104">
    <property type="entry name" value="Methyl-accepting chemotaxis protein (MCP) signaling domain"/>
    <property type="match status" value="1"/>
</dbReference>
<organism evidence="11 12">
    <name type="scientific">Thiopseudomonas acetoxidans</name>
    <dbReference type="NCBI Taxonomy" id="3041622"/>
    <lineage>
        <taxon>Bacteria</taxon>
        <taxon>Pseudomonadati</taxon>
        <taxon>Pseudomonadota</taxon>
        <taxon>Gammaproteobacteria</taxon>
        <taxon>Pseudomonadales</taxon>
        <taxon>Pseudomonadaceae</taxon>
        <taxon>Thiopseudomonas</taxon>
    </lineage>
</organism>
<evidence type="ECO:0000256" key="8">
    <source>
        <dbReference type="PROSITE-ProRule" id="PRU00284"/>
    </source>
</evidence>
<dbReference type="PANTHER" id="PTHR32089:SF120">
    <property type="entry name" value="METHYL-ACCEPTING CHEMOTAXIS PROTEIN TLPQ"/>
    <property type="match status" value="1"/>
</dbReference>
<feature type="domain" description="Methyl-accepting transducer" evidence="10">
    <location>
        <begin position="80"/>
        <end position="316"/>
    </location>
</feature>
<dbReference type="PROSITE" id="PS50111">
    <property type="entry name" value="CHEMOTAXIS_TRANSDUC_2"/>
    <property type="match status" value="1"/>
</dbReference>
<comment type="similarity">
    <text evidence="7">Belongs to the methyl-accepting chemotaxis (MCP) protein family.</text>
</comment>
<feature type="transmembrane region" description="Helical" evidence="9">
    <location>
        <begin position="35"/>
        <end position="54"/>
    </location>
</feature>
<evidence type="ECO:0000256" key="6">
    <source>
        <dbReference type="ARBA" id="ARBA00023224"/>
    </source>
</evidence>
<dbReference type="Pfam" id="PF00015">
    <property type="entry name" value="MCPsignal"/>
    <property type="match status" value="1"/>
</dbReference>
<dbReference type="Gene3D" id="1.10.287.950">
    <property type="entry name" value="Methyl-accepting chemotaxis protein"/>
    <property type="match status" value="1"/>
</dbReference>
<keyword evidence="2" id="KW-0145">Chemotaxis</keyword>
<evidence type="ECO:0000256" key="4">
    <source>
        <dbReference type="ARBA" id="ARBA00022989"/>
    </source>
</evidence>
<evidence type="ECO:0000313" key="11">
    <source>
        <dbReference type="EMBL" id="MDM7858841.1"/>
    </source>
</evidence>
<dbReference type="SMART" id="SM00283">
    <property type="entry name" value="MA"/>
    <property type="match status" value="1"/>
</dbReference>
<evidence type="ECO:0000256" key="7">
    <source>
        <dbReference type="ARBA" id="ARBA00029447"/>
    </source>
</evidence>
<dbReference type="InterPro" id="IPR004089">
    <property type="entry name" value="MCPsignal_dom"/>
</dbReference>
<gene>
    <name evidence="11" type="ORF">QEZ41_11260</name>
</gene>
<dbReference type="RefSeq" id="WP_289411691.1">
    <property type="nucleotide sequence ID" value="NZ_JAUCDY010000017.1"/>
</dbReference>
<accession>A0ABT7SRL1</accession>
<dbReference type="CDD" id="cd11386">
    <property type="entry name" value="MCP_signal"/>
    <property type="match status" value="1"/>
</dbReference>
<dbReference type="EMBL" id="JAUCDY010000017">
    <property type="protein sequence ID" value="MDM7858841.1"/>
    <property type="molecule type" value="Genomic_DNA"/>
</dbReference>
<evidence type="ECO:0000256" key="3">
    <source>
        <dbReference type="ARBA" id="ARBA00022692"/>
    </source>
</evidence>
<name>A0ABT7SRL1_9GAMM</name>
<evidence type="ECO:0000256" key="5">
    <source>
        <dbReference type="ARBA" id="ARBA00023136"/>
    </source>
</evidence>
<protein>
    <submittedName>
        <fullName evidence="11">Methyl-accepting chemotaxis protein</fullName>
    </submittedName>
</protein>
<keyword evidence="5 9" id="KW-0472">Membrane</keyword>
<evidence type="ECO:0000256" key="9">
    <source>
        <dbReference type="SAM" id="Phobius"/>
    </source>
</evidence>
<keyword evidence="4 9" id="KW-1133">Transmembrane helix</keyword>
<keyword evidence="3 9" id="KW-0812">Transmembrane</keyword>
<reference evidence="11 12" key="1">
    <citation type="submission" date="2023-06" db="EMBL/GenBank/DDBJ databases">
        <title>Thiopseudomonas sp. CY1220 draft genome sequence.</title>
        <authorList>
            <person name="Zhao G."/>
            <person name="An M."/>
        </authorList>
    </citation>
    <scope>NUCLEOTIDE SEQUENCE [LARGE SCALE GENOMIC DNA]</scope>
    <source>
        <strain evidence="11 12">CY1220</strain>
    </source>
</reference>
<keyword evidence="12" id="KW-1185">Reference proteome</keyword>
<evidence type="ECO:0000313" key="12">
    <source>
        <dbReference type="Proteomes" id="UP001241056"/>
    </source>
</evidence>
<proteinExistence type="inferred from homology"/>
<keyword evidence="6 8" id="KW-0807">Transducer</keyword>
<dbReference type="Proteomes" id="UP001241056">
    <property type="component" value="Unassembled WGS sequence"/>
</dbReference>
<comment type="caution">
    <text evidence="11">The sequence shown here is derived from an EMBL/GenBank/DDBJ whole genome shotgun (WGS) entry which is preliminary data.</text>
</comment>
<dbReference type="PANTHER" id="PTHR32089">
    <property type="entry name" value="METHYL-ACCEPTING CHEMOTAXIS PROTEIN MCPB"/>
    <property type="match status" value="1"/>
</dbReference>
<sequence length="524" mass="57436">MSNQVTVSKVSVFLVAAISAGYLLLVGYLNWPFVYGVLVALPIMALLFFSTSAADKAEQSAQKTNDETELTRLAQELSESTTTNALTAAGVSHSAVQLRQKLESLVQTSASIEAGAQQMIVTEQQTAQLSESGLEAASEVREHSESGQAGLHKSIAGMQQLSQQAIENSALVDSLSQRSKEIQQVTSVIQEIASQTNLLALNAAIEAARAGEYGRGFAVVADEVRSLAGRTAAATEEVDTMVTDIQRHTTQVAEQLQRLMAELNDSVGLVETAGEQLDTITRLATNVEAQMSEIAGGTQNNRLRLDELFGSVATMRQDLSVSDVQTEQLSQAALSLEEQTERISERLSEISLSQYHQDVYQLARDAAEAIGKRFEQDIDKGVITQGALFDRNYQPIPNTHPQKYRTSFDSYTDSVLPEIQEPVLQKHPGAVFAISATQEGYIGTHNTQYSQPLTGDKERDYLNNRTKRIFNDKVGSRSGNHQKPLLLQTYIRETGEHMHDLSVPIYVHGKHWGGFRIGYHPERG</sequence>
<comment type="subcellular location">
    <subcellularLocation>
        <location evidence="1">Membrane</location>
    </subcellularLocation>
</comment>
<evidence type="ECO:0000259" key="10">
    <source>
        <dbReference type="PROSITE" id="PS50111"/>
    </source>
</evidence>